<dbReference type="EMBL" id="LNXU01000057">
    <property type="protein sequence ID" value="KTC67838.1"/>
    <property type="molecule type" value="Genomic_DNA"/>
</dbReference>
<protein>
    <submittedName>
        <fullName evidence="1">Uncharacterized protein</fullName>
    </submittedName>
</protein>
<dbReference type="AlphaFoldDB" id="A0A0W0R9U1"/>
<keyword evidence="2" id="KW-1185">Reference proteome</keyword>
<comment type="caution">
    <text evidence="1">The sequence shown here is derived from an EMBL/GenBank/DDBJ whole genome shotgun (WGS) entry which is preliminary data.</text>
</comment>
<dbReference type="RefSeq" id="WP_058460990.1">
    <property type="nucleotide sequence ID" value="NZ_CAAAIY010000038.1"/>
</dbReference>
<sequence length="67" mass="7340">MTLKLNDVIKQPLEAVKENTNKGASTSVEFDLLISESTEDGLLITPTLGQHQDGSRLKFKLSTPLNN</sequence>
<proteinExistence type="predicted"/>
<dbReference type="PATRIC" id="fig|447.4.peg.3727"/>
<evidence type="ECO:0000313" key="1">
    <source>
        <dbReference type="EMBL" id="KTC67838.1"/>
    </source>
</evidence>
<dbReference type="Proteomes" id="UP000054695">
    <property type="component" value="Unassembled WGS sequence"/>
</dbReference>
<gene>
    <name evidence="1" type="ORF">Lboz_3481</name>
</gene>
<name>A0A0W0R9U1_LEGBO</name>
<evidence type="ECO:0000313" key="2">
    <source>
        <dbReference type="Proteomes" id="UP000054695"/>
    </source>
</evidence>
<reference evidence="1 2" key="1">
    <citation type="submission" date="2015-11" db="EMBL/GenBank/DDBJ databases">
        <title>Genomic analysis of 38 Legionella species identifies large and diverse effector repertoires.</title>
        <authorList>
            <person name="Burstein D."/>
            <person name="Amaro F."/>
            <person name="Zusman T."/>
            <person name="Lifshitz Z."/>
            <person name="Cohen O."/>
            <person name="Gilbert J.A."/>
            <person name="Pupko T."/>
            <person name="Shuman H.A."/>
            <person name="Segal G."/>
        </authorList>
    </citation>
    <scope>NUCLEOTIDE SEQUENCE [LARGE SCALE GENOMIC DNA]</scope>
    <source>
        <strain evidence="1 2">WIGA</strain>
    </source>
</reference>
<accession>A0A0W0R9U1</accession>
<organism evidence="1 2">
    <name type="scientific">Legionella bozemanae</name>
    <name type="common">Fluoribacter bozemanae</name>
    <dbReference type="NCBI Taxonomy" id="447"/>
    <lineage>
        <taxon>Bacteria</taxon>
        <taxon>Pseudomonadati</taxon>
        <taxon>Pseudomonadota</taxon>
        <taxon>Gammaproteobacteria</taxon>
        <taxon>Legionellales</taxon>
        <taxon>Legionellaceae</taxon>
        <taxon>Legionella</taxon>
    </lineage>
</organism>